<keyword evidence="3" id="KW-1185">Reference proteome</keyword>
<dbReference type="PROSITE" id="PS51318">
    <property type="entry name" value="TAT"/>
    <property type="match status" value="1"/>
</dbReference>
<organism evidence="2 3">
    <name type="scientific">Arthrobacter silviterrae</name>
    <dbReference type="NCBI Taxonomy" id="2026658"/>
    <lineage>
        <taxon>Bacteria</taxon>
        <taxon>Bacillati</taxon>
        <taxon>Actinomycetota</taxon>
        <taxon>Actinomycetes</taxon>
        <taxon>Micrococcales</taxon>
        <taxon>Micrococcaceae</taxon>
        <taxon>Arthrobacter</taxon>
    </lineage>
</organism>
<keyword evidence="1" id="KW-0812">Transmembrane</keyword>
<accession>A0ABX0DA31</accession>
<dbReference type="InterPro" id="IPR006311">
    <property type="entry name" value="TAT_signal"/>
</dbReference>
<protein>
    <submittedName>
        <fullName evidence="2">DUF2809 domain-containing protein</fullName>
    </submittedName>
</protein>
<dbReference type="EMBL" id="JAAKZI010000014">
    <property type="protein sequence ID" value="NGN83772.1"/>
    <property type="molecule type" value="Genomic_DNA"/>
</dbReference>
<proteinExistence type="predicted"/>
<comment type="caution">
    <text evidence="2">The sequence shown here is derived from an EMBL/GenBank/DDBJ whole genome shotgun (WGS) entry which is preliminary data.</text>
</comment>
<keyword evidence="1" id="KW-0472">Membrane</keyword>
<reference evidence="2 3" key="1">
    <citation type="submission" date="2020-02" db="EMBL/GenBank/DDBJ databases">
        <title>Genome sequence of the type strain DSM 27180 of Arthrobacter silviterrae.</title>
        <authorList>
            <person name="Gao J."/>
            <person name="Sun J."/>
        </authorList>
    </citation>
    <scope>NUCLEOTIDE SEQUENCE [LARGE SCALE GENOMIC DNA]</scope>
    <source>
        <strain evidence="2 3">DSM 27180</strain>
    </source>
</reference>
<dbReference type="InterPro" id="IPR021257">
    <property type="entry name" value="DUF2809"/>
</dbReference>
<evidence type="ECO:0000256" key="1">
    <source>
        <dbReference type="SAM" id="Phobius"/>
    </source>
</evidence>
<name>A0ABX0DA31_9MICC</name>
<evidence type="ECO:0000313" key="2">
    <source>
        <dbReference type="EMBL" id="NGN83772.1"/>
    </source>
</evidence>
<feature type="transmembrane region" description="Helical" evidence="1">
    <location>
        <begin position="108"/>
        <end position="125"/>
    </location>
</feature>
<feature type="transmembrane region" description="Helical" evidence="1">
    <location>
        <begin position="64"/>
        <end position="88"/>
    </location>
</feature>
<feature type="transmembrane region" description="Helical" evidence="1">
    <location>
        <begin position="12"/>
        <end position="31"/>
    </location>
</feature>
<keyword evidence="1" id="KW-1133">Transmembrane helix</keyword>
<dbReference type="Pfam" id="PF10990">
    <property type="entry name" value="DUF2809"/>
    <property type="match status" value="1"/>
</dbReference>
<gene>
    <name evidence="2" type="ORF">G6N77_09925</name>
</gene>
<dbReference type="RefSeq" id="WP_165181994.1">
    <property type="nucleotide sequence ID" value="NZ_JAAKZI010000014.1"/>
</dbReference>
<dbReference type="Proteomes" id="UP000479226">
    <property type="component" value="Unassembled WGS sequence"/>
</dbReference>
<feature type="transmembrane region" description="Helical" evidence="1">
    <location>
        <begin position="37"/>
        <end position="57"/>
    </location>
</feature>
<sequence length="135" mass="14075">MATAKAPLSRRAALIVAAVGVVILGLALHYLSLGGPAGLAADALYTVLVYLVLAAIAPRTPRHWLALAAFGFSAAVEFSQLTGIPAQLAESFPPSRLVFGTTFSSWDLAAYAVGAVAVWAADRAASRQWLPSRLE</sequence>
<evidence type="ECO:0000313" key="3">
    <source>
        <dbReference type="Proteomes" id="UP000479226"/>
    </source>
</evidence>